<evidence type="ECO:0000256" key="1">
    <source>
        <dbReference type="ARBA" id="ARBA00006284"/>
    </source>
</evidence>
<dbReference type="PANTHER" id="PTHR21599:SF0">
    <property type="entry name" value="GLYCERATE KINASE"/>
    <property type="match status" value="1"/>
</dbReference>
<dbReference type="InterPro" id="IPR018197">
    <property type="entry name" value="Glycerate_kinase_RE-like"/>
</dbReference>
<dbReference type="Gene3D" id="3.40.50.10350">
    <property type="entry name" value="Glycerate kinase, domain 1"/>
    <property type="match status" value="1"/>
</dbReference>
<gene>
    <name evidence="5" type="ORF">JWS13_14830</name>
</gene>
<evidence type="ECO:0000256" key="4">
    <source>
        <dbReference type="PIRNR" id="PIRNR006078"/>
    </source>
</evidence>
<evidence type="ECO:0000256" key="2">
    <source>
        <dbReference type="ARBA" id="ARBA00022679"/>
    </source>
</evidence>
<evidence type="ECO:0000256" key="3">
    <source>
        <dbReference type="ARBA" id="ARBA00022777"/>
    </source>
</evidence>
<dbReference type="EMBL" id="CP070619">
    <property type="protein sequence ID" value="QSE89809.1"/>
    <property type="molecule type" value="Genomic_DNA"/>
</dbReference>
<name>A0A974W2L1_9NOCA</name>
<keyword evidence="6" id="KW-1185">Reference proteome</keyword>
<comment type="similarity">
    <text evidence="1 4">Belongs to the glycerate kinase type-1 family.</text>
</comment>
<dbReference type="GO" id="GO:0016301">
    <property type="term" value="F:kinase activity"/>
    <property type="evidence" value="ECO:0007669"/>
    <property type="project" value="UniProtKB-KW"/>
</dbReference>
<evidence type="ECO:0000313" key="6">
    <source>
        <dbReference type="Proteomes" id="UP000662986"/>
    </source>
</evidence>
<dbReference type="RefSeq" id="WP_206006293.1">
    <property type="nucleotide sequence ID" value="NZ_CP070619.1"/>
</dbReference>
<accession>A0A974W2L1</accession>
<keyword evidence="3 4" id="KW-0418">Kinase</keyword>
<evidence type="ECO:0000313" key="5">
    <source>
        <dbReference type="EMBL" id="QSE89809.1"/>
    </source>
</evidence>
<dbReference type="InterPro" id="IPR036129">
    <property type="entry name" value="Glycerate_kinase_sf"/>
</dbReference>
<dbReference type="NCBIfam" id="TIGR00045">
    <property type="entry name" value="glycerate kinase"/>
    <property type="match status" value="1"/>
</dbReference>
<protein>
    <submittedName>
        <fullName evidence="5">Glycerate kinase</fullName>
    </submittedName>
</protein>
<dbReference type="Proteomes" id="UP000662986">
    <property type="component" value="Chromosome"/>
</dbReference>
<reference evidence="5 6" key="2">
    <citation type="journal article" date="2022" name="Arch. Microbiol.">
        <title>Rhodococcus pseudokoreensis sp. nov. isolated from the rhizosphere of young M26 apple rootstocks.</title>
        <authorList>
            <person name="Kampfer P."/>
            <person name="Glaeser S.P."/>
            <person name="Blom J."/>
            <person name="Wolf J."/>
            <person name="Benning S."/>
            <person name="Schloter M."/>
            <person name="Neumann-Schaal M."/>
        </authorList>
    </citation>
    <scope>NUCLEOTIDE SEQUENCE [LARGE SCALE GENOMIC DNA]</scope>
    <source>
        <strain evidence="5 6">R79</strain>
    </source>
</reference>
<reference evidence="5 6" key="1">
    <citation type="journal article" date="2021" name="Microbiol. Resour. Announc.">
        <title>Complete Genome Sequences of Two Rhodococcus sp. Strains with Large and Linear Chromosomes, Isolated from Apple Rhizosphere.</title>
        <authorList>
            <person name="Benning S."/>
            <person name="Brugnone N."/>
            <person name="Siani R."/>
            <person name="Kublik S."/>
            <person name="Schloter M."/>
            <person name="Rad V."/>
        </authorList>
    </citation>
    <scope>NUCLEOTIDE SEQUENCE [LARGE SCALE GENOMIC DNA]</scope>
    <source>
        <strain evidence="5 6">R79</strain>
    </source>
</reference>
<dbReference type="Pfam" id="PF02595">
    <property type="entry name" value="Gly_kinase"/>
    <property type="match status" value="1"/>
</dbReference>
<dbReference type="SUPFAM" id="SSF110738">
    <property type="entry name" value="Glycerate kinase I"/>
    <property type="match status" value="1"/>
</dbReference>
<dbReference type="PIRSF" id="PIRSF006078">
    <property type="entry name" value="GlxK"/>
    <property type="match status" value="1"/>
</dbReference>
<dbReference type="InterPro" id="IPR018193">
    <property type="entry name" value="Glyc_kinase_flavodox-like_fold"/>
</dbReference>
<dbReference type="PANTHER" id="PTHR21599">
    <property type="entry name" value="GLYCERATE KINASE"/>
    <property type="match status" value="1"/>
</dbReference>
<dbReference type="InterPro" id="IPR004381">
    <property type="entry name" value="Glycerate_kinase"/>
</dbReference>
<organism evidence="5 6">
    <name type="scientific">Rhodococcus pseudokoreensis</name>
    <dbReference type="NCBI Taxonomy" id="2811421"/>
    <lineage>
        <taxon>Bacteria</taxon>
        <taxon>Bacillati</taxon>
        <taxon>Actinomycetota</taxon>
        <taxon>Actinomycetes</taxon>
        <taxon>Mycobacteriales</taxon>
        <taxon>Nocardiaceae</taxon>
        <taxon>Rhodococcus</taxon>
    </lineage>
</organism>
<proteinExistence type="inferred from homology"/>
<dbReference type="Gene3D" id="3.90.1510.10">
    <property type="entry name" value="Glycerate kinase, domain 2"/>
    <property type="match status" value="1"/>
</dbReference>
<keyword evidence="2 4" id="KW-0808">Transferase</keyword>
<sequence length="391" mass="39518">MAESLRILIAPDKFKGTLTAVDAASAIASGICAVMPDAVVQELPIADGGEGTVDVVDAAGGLRHSCSVKGPVGGVFRADWASIGGWAVVELAAACGLQLLEPSIETARLANTEGAGEMILDALDQGFRRIALGLGGSASTDGGTGLLHALGARFLGPDGREITPNGANLRSITEVDLAGLDTRLGEAEIVACCDVEAPLLGLTGAAAVYGPQKGADFATVAELDAGLANLATALRDRTGRDAASIAWGGAAGGVAGGLYAALGSRFESGFDRVADLLDLDRRLDHTDLVVVGEGRLDHQSITGKAPIALARRARARSIPVLAVVGELTVDEHSLAANGISVAASTLAEAGSAAAAVTEPALWVTRAAQTAIRHHLAGDHHMGVAEVAQTWS</sequence>